<name>A0A1H3IZW2_9PSEU</name>
<protein>
    <submittedName>
        <fullName evidence="2">Uncharacterized protein</fullName>
    </submittedName>
</protein>
<organism evidence="2 3">
    <name type="scientific">Saccharopolyspora shandongensis</name>
    <dbReference type="NCBI Taxonomy" id="418495"/>
    <lineage>
        <taxon>Bacteria</taxon>
        <taxon>Bacillati</taxon>
        <taxon>Actinomycetota</taxon>
        <taxon>Actinomycetes</taxon>
        <taxon>Pseudonocardiales</taxon>
        <taxon>Pseudonocardiaceae</taxon>
        <taxon>Saccharopolyspora</taxon>
    </lineage>
</organism>
<keyword evidence="3" id="KW-1185">Reference proteome</keyword>
<accession>A0A1H3IZW2</accession>
<evidence type="ECO:0000313" key="3">
    <source>
        <dbReference type="Proteomes" id="UP000199529"/>
    </source>
</evidence>
<feature type="compositionally biased region" description="Basic and acidic residues" evidence="1">
    <location>
        <begin position="138"/>
        <end position="152"/>
    </location>
</feature>
<dbReference type="AlphaFoldDB" id="A0A1H3IZW2"/>
<evidence type="ECO:0000256" key="1">
    <source>
        <dbReference type="SAM" id="MobiDB-lite"/>
    </source>
</evidence>
<reference evidence="3" key="1">
    <citation type="submission" date="2016-10" db="EMBL/GenBank/DDBJ databases">
        <authorList>
            <person name="Varghese N."/>
            <person name="Submissions S."/>
        </authorList>
    </citation>
    <scope>NUCLEOTIDE SEQUENCE [LARGE SCALE GENOMIC DNA]</scope>
    <source>
        <strain evidence="3">CGMCC 4.3530</strain>
    </source>
</reference>
<dbReference type="Proteomes" id="UP000199529">
    <property type="component" value="Unassembled WGS sequence"/>
</dbReference>
<gene>
    <name evidence="2" type="ORF">SAMN05216215_102458</name>
</gene>
<feature type="compositionally biased region" description="Polar residues" evidence="1">
    <location>
        <begin position="108"/>
        <end position="124"/>
    </location>
</feature>
<feature type="region of interest" description="Disordered" evidence="1">
    <location>
        <begin position="106"/>
        <end position="152"/>
    </location>
</feature>
<proteinExistence type="predicted"/>
<sequence>MWHRKQRLSVLAVLSRLGRPHHRYAWTISCHDTQGRRARLYVGLAPDGVTLTATQPGPITLTPMEAGRLRAAVREAVSTHAPLAQQGVRTRHRSNGTPLFGAFFEFGTDQQPIPTQAANRSSSSEEQENPHATPAQKDSGHVAEGSRRCPAA</sequence>
<dbReference type="EMBL" id="FNOK01000024">
    <property type="protein sequence ID" value="SDY32454.1"/>
    <property type="molecule type" value="Genomic_DNA"/>
</dbReference>
<evidence type="ECO:0000313" key="2">
    <source>
        <dbReference type="EMBL" id="SDY32454.1"/>
    </source>
</evidence>